<comment type="caution">
    <text evidence="1">The sequence shown here is derived from an EMBL/GenBank/DDBJ whole genome shotgun (WGS) entry which is preliminary data.</text>
</comment>
<accession>A0ACC1JI91</accession>
<dbReference type="Proteomes" id="UP001150603">
    <property type="component" value="Unassembled WGS sequence"/>
</dbReference>
<evidence type="ECO:0000313" key="2">
    <source>
        <dbReference type="Proteomes" id="UP001150603"/>
    </source>
</evidence>
<proteinExistence type="predicted"/>
<protein>
    <submittedName>
        <fullName evidence="1">Uncharacterized protein</fullName>
    </submittedName>
</protein>
<gene>
    <name evidence="1" type="ORF">FBU59_000059</name>
</gene>
<dbReference type="EMBL" id="JANBPW010000004">
    <property type="protein sequence ID" value="KAJ1951584.1"/>
    <property type="molecule type" value="Genomic_DNA"/>
</dbReference>
<name>A0ACC1JI91_9FUNG</name>
<reference evidence="1" key="1">
    <citation type="submission" date="2022-07" db="EMBL/GenBank/DDBJ databases">
        <title>Phylogenomic reconstructions and comparative analyses of Kickxellomycotina fungi.</title>
        <authorList>
            <person name="Reynolds N.K."/>
            <person name="Stajich J.E."/>
            <person name="Barry K."/>
            <person name="Grigoriev I.V."/>
            <person name="Crous P."/>
            <person name="Smith M.E."/>
        </authorList>
    </citation>
    <scope>NUCLEOTIDE SEQUENCE</scope>
    <source>
        <strain evidence="1">NRRL 5244</strain>
    </source>
</reference>
<organism evidence="1 2">
    <name type="scientific">Linderina macrospora</name>
    <dbReference type="NCBI Taxonomy" id="4868"/>
    <lineage>
        <taxon>Eukaryota</taxon>
        <taxon>Fungi</taxon>
        <taxon>Fungi incertae sedis</taxon>
        <taxon>Zoopagomycota</taxon>
        <taxon>Kickxellomycotina</taxon>
        <taxon>Kickxellomycetes</taxon>
        <taxon>Kickxellales</taxon>
        <taxon>Kickxellaceae</taxon>
        <taxon>Linderina</taxon>
    </lineage>
</organism>
<keyword evidence="2" id="KW-1185">Reference proteome</keyword>
<evidence type="ECO:0000313" key="1">
    <source>
        <dbReference type="EMBL" id="KAJ1951584.1"/>
    </source>
</evidence>
<sequence length="504" mass="54990">MIFESIVPPIDIPGVDIPTHFLASAKANGAAPETPAFVDIGSQATLTYGELDKMHDRIASGLVNNLGIHKGDVVMIFAPNSIFYAPAYFGIIAAGAVCCTASSMYNAPEIAYQLNDCKAKAVFVGKAQGEIVIQAIEQGLVDMPYHNVITFGDIFPGYLYRGLHEILSDEPYNRLRITTKEEAASTLAVIVYSSGTTGRPKGVMLSHYNLTQYILPSYHIDTFLRAIQDFKIQYAVTVPSILAQIVKHPNLGRYDLSSVKSLSCGAASLTKNIEERASWLLPVSVNQGYGLSETSGGITLMTDHMHIPGSVGFMVPNGQVKFVDENGTELGVSQEGELWVRSSQVMMGYLNCPEENAQVFDKDGFLRTGDIGYINETGHIFITDRIKELIKYKGMQVSAIELEDILMTHEAVEDAAVIGVYDHQRETEVPMAYVVLAGNVDRADKCMVPKVCMEIQVFVAAKVAGHKQLRGGVRSIRAIPRNASGKILRRELKTRHAAVTGAKL</sequence>